<accession>A0A0A6ULJ9</accession>
<sequence length="85" mass="9618">MITRDKITAIIAECMALQEGEGVIDYDTEISIDSFSFVWLQHVLEERFEFELEPPGREVMETLNSARSVHRYLAEISPDSVAAAV</sequence>
<reference evidence="1 2" key="1">
    <citation type="submission" date="2014-10" db="EMBL/GenBank/DDBJ databases">
        <title>Draft genome sequence of Actinoplanes utahensis NRRL 12052.</title>
        <authorList>
            <person name="Velasco-Bucheli B."/>
            <person name="del Cerro C."/>
            <person name="Hormigo D."/>
            <person name="Garcia J.L."/>
            <person name="Acebal C."/>
            <person name="Arroyo M."/>
            <person name="de la Mata I."/>
        </authorList>
    </citation>
    <scope>NUCLEOTIDE SEQUENCE [LARGE SCALE GENOMIC DNA]</scope>
    <source>
        <strain evidence="1 2">NRRL 12052</strain>
    </source>
</reference>
<dbReference type="STRING" id="1869.MB27_12855"/>
<comment type="caution">
    <text evidence="1">The sequence shown here is derived from an EMBL/GenBank/DDBJ whole genome shotgun (WGS) entry which is preliminary data.</text>
</comment>
<evidence type="ECO:0008006" key="3">
    <source>
        <dbReference type="Google" id="ProtNLM"/>
    </source>
</evidence>
<gene>
    <name evidence="1" type="ORF">MB27_12855</name>
</gene>
<proteinExistence type="predicted"/>
<keyword evidence="2" id="KW-1185">Reference proteome</keyword>
<name>A0A0A6ULJ9_ACTUT</name>
<dbReference type="OrthoDB" id="4241482at2"/>
<evidence type="ECO:0000313" key="1">
    <source>
        <dbReference type="EMBL" id="KHD77010.1"/>
    </source>
</evidence>
<organism evidence="1 2">
    <name type="scientific">Actinoplanes utahensis</name>
    <dbReference type="NCBI Taxonomy" id="1869"/>
    <lineage>
        <taxon>Bacteria</taxon>
        <taxon>Bacillati</taxon>
        <taxon>Actinomycetota</taxon>
        <taxon>Actinomycetes</taxon>
        <taxon>Micromonosporales</taxon>
        <taxon>Micromonosporaceae</taxon>
        <taxon>Actinoplanes</taxon>
    </lineage>
</organism>
<dbReference type="EMBL" id="JRTT01000013">
    <property type="protein sequence ID" value="KHD77010.1"/>
    <property type="molecule type" value="Genomic_DNA"/>
</dbReference>
<dbReference type="SUPFAM" id="SSF47336">
    <property type="entry name" value="ACP-like"/>
    <property type="match status" value="1"/>
</dbReference>
<protein>
    <recommendedName>
        <fullName evidence="3">Carrier domain-containing protein</fullName>
    </recommendedName>
</protein>
<dbReference type="InterPro" id="IPR036736">
    <property type="entry name" value="ACP-like_sf"/>
</dbReference>
<dbReference type="Proteomes" id="UP000054537">
    <property type="component" value="Unassembled WGS sequence"/>
</dbReference>
<dbReference type="Gene3D" id="1.10.1200.10">
    <property type="entry name" value="ACP-like"/>
    <property type="match status" value="1"/>
</dbReference>
<dbReference type="AlphaFoldDB" id="A0A0A6ULJ9"/>
<dbReference type="RefSeq" id="WP_043524609.1">
    <property type="nucleotide sequence ID" value="NZ_BAABKU010000017.1"/>
</dbReference>
<evidence type="ECO:0000313" key="2">
    <source>
        <dbReference type="Proteomes" id="UP000054537"/>
    </source>
</evidence>